<keyword evidence="2" id="KW-1185">Reference proteome</keyword>
<evidence type="ECO:0000313" key="2">
    <source>
        <dbReference type="Proteomes" id="UP000548867"/>
    </source>
</evidence>
<dbReference type="AlphaFoldDB" id="A0A7W6CEZ6"/>
<protein>
    <submittedName>
        <fullName evidence="1">Uncharacterized protein</fullName>
    </submittedName>
</protein>
<evidence type="ECO:0000313" key="1">
    <source>
        <dbReference type="EMBL" id="MBB3955308.1"/>
    </source>
</evidence>
<dbReference type="EMBL" id="JACIDX010000008">
    <property type="protein sequence ID" value="MBB3955308.1"/>
    <property type="molecule type" value="Genomic_DNA"/>
</dbReference>
<reference evidence="1 2" key="1">
    <citation type="submission" date="2020-08" db="EMBL/GenBank/DDBJ databases">
        <title>Genomic Encyclopedia of Type Strains, Phase IV (KMG-IV): sequencing the most valuable type-strain genomes for metagenomic binning, comparative biology and taxonomic classification.</title>
        <authorList>
            <person name="Goeker M."/>
        </authorList>
    </citation>
    <scope>NUCLEOTIDE SEQUENCE [LARGE SCALE GENOMIC DNA]</scope>
    <source>
        <strain evidence="1 2">DSM 27057</strain>
    </source>
</reference>
<accession>A0A7W6CEZ6</accession>
<sequence length="127" mass="14197">MKSWGKGILIFICLLVGAAAGLFFADAGVLIHQGETIRFHRGSQICADGTRNDWADRGQICSYFSGNAFVSYKYWGSEKSIDCPLSKAEARRDCVRESKKFLGVEILRCRDVERITRKPETCAANKN</sequence>
<dbReference type="Proteomes" id="UP000548867">
    <property type="component" value="Unassembled WGS sequence"/>
</dbReference>
<proteinExistence type="predicted"/>
<comment type="caution">
    <text evidence="1">The sequence shown here is derived from an EMBL/GenBank/DDBJ whole genome shotgun (WGS) entry which is preliminary data.</text>
</comment>
<gene>
    <name evidence="1" type="ORF">GGR38_002262</name>
</gene>
<dbReference type="RefSeq" id="WP_183625533.1">
    <property type="nucleotide sequence ID" value="NZ_JACIDX010000008.1"/>
</dbReference>
<name>A0A7W6CEZ6_9SPHN</name>
<organism evidence="1 2">
    <name type="scientific">Novosphingobium sediminicola</name>
    <dbReference type="NCBI Taxonomy" id="563162"/>
    <lineage>
        <taxon>Bacteria</taxon>
        <taxon>Pseudomonadati</taxon>
        <taxon>Pseudomonadota</taxon>
        <taxon>Alphaproteobacteria</taxon>
        <taxon>Sphingomonadales</taxon>
        <taxon>Sphingomonadaceae</taxon>
        <taxon>Novosphingobium</taxon>
    </lineage>
</organism>